<dbReference type="STRING" id="1777138.AWB77_01444"/>
<dbReference type="AlphaFoldDB" id="A0A158A716"/>
<sequence length="244" mass="25932">MKIGIIGAGNIGLELARKLSKAGHAIKLANSRGPESLADVVKDTDIKAATGEDAGKDADVVILSLPFNRNLAAAELLKHTPATAIIIDTSNYYPARDGHIDEVDAGEPETLWVSKRIRRPLLKAWNALLSSTLREAGLQPSESGRIAIPIAGDDVVAKDVLASLVSETGFDSVDAGTLGESWRFQPGAPAYCTELTRNELEIALASAVKGRVPANRDAIMKVFTDGPGPSSRRDLVQLNRTMSL</sequence>
<accession>A0A158A716</accession>
<dbReference type="Pfam" id="PF03807">
    <property type="entry name" value="F420_oxidored"/>
    <property type="match status" value="1"/>
</dbReference>
<dbReference type="InterPro" id="IPR036291">
    <property type="entry name" value="NAD(P)-bd_dom_sf"/>
</dbReference>
<evidence type="ECO:0000313" key="4">
    <source>
        <dbReference type="Proteomes" id="UP000054903"/>
    </source>
</evidence>
<dbReference type="GO" id="GO:0016491">
    <property type="term" value="F:oxidoreductase activity"/>
    <property type="evidence" value="ECO:0007669"/>
    <property type="project" value="UniProtKB-KW"/>
</dbReference>
<comment type="caution">
    <text evidence="3">The sequence shown here is derived from an EMBL/GenBank/DDBJ whole genome shotgun (WGS) entry which is preliminary data.</text>
</comment>
<evidence type="ECO:0000259" key="2">
    <source>
        <dbReference type="Pfam" id="PF03807"/>
    </source>
</evidence>
<name>A0A158A716_9BURK</name>
<keyword evidence="4" id="KW-1185">Reference proteome</keyword>
<dbReference type="EMBL" id="FCNX02000003">
    <property type="protein sequence ID" value="SAK53563.1"/>
    <property type="molecule type" value="Genomic_DNA"/>
</dbReference>
<gene>
    <name evidence="3" type="ORF">AWB77_01444</name>
</gene>
<dbReference type="PANTHER" id="PTHR14239">
    <property type="entry name" value="DUDULIN-RELATED"/>
    <property type="match status" value="1"/>
</dbReference>
<proteinExistence type="predicted"/>
<reference evidence="3" key="1">
    <citation type="submission" date="2016-01" db="EMBL/GenBank/DDBJ databases">
        <authorList>
            <person name="Peeters C."/>
        </authorList>
    </citation>
    <scope>NUCLEOTIDE SEQUENCE</scope>
    <source>
        <strain evidence="3">LMG 29320</strain>
    </source>
</reference>
<dbReference type="InterPro" id="IPR028939">
    <property type="entry name" value="P5C_Rdtase_cat_N"/>
</dbReference>
<dbReference type="Gene3D" id="3.40.50.720">
    <property type="entry name" value="NAD(P)-binding Rossmann-like Domain"/>
    <property type="match status" value="1"/>
</dbReference>
<dbReference type="RefSeq" id="WP_061133733.1">
    <property type="nucleotide sequence ID" value="NZ_FCNX02000003.1"/>
</dbReference>
<dbReference type="OrthoDB" id="5499754at2"/>
<keyword evidence="1" id="KW-0560">Oxidoreductase</keyword>
<evidence type="ECO:0000313" key="3">
    <source>
        <dbReference type="EMBL" id="SAK53563.1"/>
    </source>
</evidence>
<dbReference type="SUPFAM" id="SSF51735">
    <property type="entry name" value="NAD(P)-binding Rossmann-fold domains"/>
    <property type="match status" value="1"/>
</dbReference>
<protein>
    <submittedName>
        <fullName evidence="3">Tartronate semialdehyde reductase</fullName>
    </submittedName>
</protein>
<dbReference type="Proteomes" id="UP000054903">
    <property type="component" value="Unassembled WGS sequence"/>
</dbReference>
<evidence type="ECO:0000256" key="1">
    <source>
        <dbReference type="ARBA" id="ARBA00023002"/>
    </source>
</evidence>
<feature type="domain" description="Pyrroline-5-carboxylate reductase catalytic N-terminal" evidence="2">
    <location>
        <begin position="2"/>
        <end position="92"/>
    </location>
</feature>
<organism evidence="3 4">
    <name type="scientific">Caballeronia fortuita</name>
    <dbReference type="NCBI Taxonomy" id="1777138"/>
    <lineage>
        <taxon>Bacteria</taxon>
        <taxon>Pseudomonadati</taxon>
        <taxon>Pseudomonadota</taxon>
        <taxon>Betaproteobacteria</taxon>
        <taxon>Burkholderiales</taxon>
        <taxon>Burkholderiaceae</taxon>
        <taxon>Caballeronia</taxon>
    </lineage>
</organism>
<dbReference type="InterPro" id="IPR051267">
    <property type="entry name" value="STEAP_metalloreductase"/>
</dbReference>